<evidence type="ECO:0008006" key="3">
    <source>
        <dbReference type="Google" id="ProtNLM"/>
    </source>
</evidence>
<evidence type="ECO:0000313" key="1">
    <source>
        <dbReference type="EMBL" id="TQL58443.1"/>
    </source>
</evidence>
<reference evidence="1 2" key="1">
    <citation type="submission" date="2019-06" db="EMBL/GenBank/DDBJ databases">
        <title>Sequencing the genomes of 1000 actinobacteria strains.</title>
        <authorList>
            <person name="Klenk H.-P."/>
        </authorList>
    </citation>
    <scope>NUCLEOTIDE SEQUENCE [LARGE SCALE GENOMIC DNA]</scope>
    <source>
        <strain evidence="1 2">DSM 8251</strain>
    </source>
</reference>
<sequence length="225" mass="25171">MERLTPLHLSAVERLPRTCDSCPLGAGRVPGLDTGWAWAAEREFGCVGFIVHAGVDDPVPVAFLMWAPPSHAPHRGPQSWAGGAWHRIRRAPLSDSAVILQLRVLDGEGEWLADALIQRAMGHLLQRGRTRQWHGLQVRSTRISPHCALPDHDDLERIGFRPIGKPRGWSWHGSAAFVDDIHPWMRLDLERTVRTPGFHLVDRLVGLWPRPVAQGRMAERADHSA</sequence>
<dbReference type="RefSeq" id="WP_142094226.1">
    <property type="nucleotide sequence ID" value="NZ_BAAAMD010000002.1"/>
</dbReference>
<dbReference type="OrthoDB" id="5242876at2"/>
<organism evidence="1 2">
    <name type="scientific">Propioniferax innocua</name>
    <dbReference type="NCBI Taxonomy" id="1753"/>
    <lineage>
        <taxon>Bacteria</taxon>
        <taxon>Bacillati</taxon>
        <taxon>Actinomycetota</taxon>
        <taxon>Actinomycetes</taxon>
        <taxon>Propionibacteriales</taxon>
        <taxon>Propionibacteriaceae</taxon>
        <taxon>Propioniferax</taxon>
    </lineage>
</organism>
<proteinExistence type="predicted"/>
<dbReference type="AlphaFoldDB" id="A0A542ZDM3"/>
<dbReference type="Proteomes" id="UP000316196">
    <property type="component" value="Unassembled WGS sequence"/>
</dbReference>
<gene>
    <name evidence="1" type="ORF">FB460_2306</name>
</gene>
<dbReference type="EMBL" id="VFOR01000002">
    <property type="protein sequence ID" value="TQL58443.1"/>
    <property type="molecule type" value="Genomic_DNA"/>
</dbReference>
<evidence type="ECO:0000313" key="2">
    <source>
        <dbReference type="Proteomes" id="UP000316196"/>
    </source>
</evidence>
<name>A0A542ZDM3_9ACTN</name>
<comment type="caution">
    <text evidence="1">The sequence shown here is derived from an EMBL/GenBank/DDBJ whole genome shotgun (WGS) entry which is preliminary data.</text>
</comment>
<keyword evidence="2" id="KW-1185">Reference proteome</keyword>
<accession>A0A542ZDM3</accession>
<protein>
    <recommendedName>
        <fullName evidence="3">N-acetyltransferase domain-containing protein</fullName>
    </recommendedName>
</protein>